<keyword evidence="3" id="KW-1185">Reference proteome</keyword>
<gene>
    <name evidence="2" type="ORF">FH972_005591</name>
</gene>
<feature type="compositionally biased region" description="Low complexity" evidence="1">
    <location>
        <begin position="24"/>
        <end position="35"/>
    </location>
</feature>
<sequence>MLSVNICKDSADKATTSQVNANQSHKSPSSSTSLSTDLNFISQRLSREPIAHKDSHSKSQGLDND</sequence>
<proteinExistence type="predicted"/>
<accession>A0A5N6QRK3</accession>
<feature type="region of interest" description="Disordered" evidence="1">
    <location>
        <begin position="1"/>
        <end position="65"/>
    </location>
</feature>
<dbReference type="Proteomes" id="UP000327013">
    <property type="component" value="Chromosome 2"/>
</dbReference>
<organism evidence="2 3">
    <name type="scientific">Carpinus fangiana</name>
    <dbReference type="NCBI Taxonomy" id="176857"/>
    <lineage>
        <taxon>Eukaryota</taxon>
        <taxon>Viridiplantae</taxon>
        <taxon>Streptophyta</taxon>
        <taxon>Embryophyta</taxon>
        <taxon>Tracheophyta</taxon>
        <taxon>Spermatophyta</taxon>
        <taxon>Magnoliopsida</taxon>
        <taxon>eudicotyledons</taxon>
        <taxon>Gunneridae</taxon>
        <taxon>Pentapetalae</taxon>
        <taxon>rosids</taxon>
        <taxon>fabids</taxon>
        <taxon>Fagales</taxon>
        <taxon>Betulaceae</taxon>
        <taxon>Carpinus</taxon>
    </lineage>
</organism>
<feature type="compositionally biased region" description="Basic and acidic residues" evidence="1">
    <location>
        <begin position="45"/>
        <end position="57"/>
    </location>
</feature>
<dbReference type="AlphaFoldDB" id="A0A5N6QRK3"/>
<reference evidence="2 3" key="1">
    <citation type="submission" date="2019-06" db="EMBL/GenBank/DDBJ databases">
        <title>A chromosomal-level reference genome of Carpinus fangiana (Coryloideae, Betulaceae).</title>
        <authorList>
            <person name="Yang X."/>
            <person name="Wang Z."/>
            <person name="Zhang L."/>
            <person name="Hao G."/>
            <person name="Liu J."/>
            <person name="Yang Y."/>
        </authorList>
    </citation>
    <scope>NUCLEOTIDE SEQUENCE [LARGE SCALE GENOMIC DNA]</scope>
    <source>
        <strain evidence="2">Cfa_2016G</strain>
        <tissue evidence="2">Leaf</tissue>
    </source>
</reference>
<evidence type="ECO:0000256" key="1">
    <source>
        <dbReference type="SAM" id="MobiDB-lite"/>
    </source>
</evidence>
<evidence type="ECO:0000313" key="2">
    <source>
        <dbReference type="EMBL" id="KAE8009138.1"/>
    </source>
</evidence>
<feature type="compositionally biased region" description="Polar residues" evidence="1">
    <location>
        <begin position="13"/>
        <end position="23"/>
    </location>
</feature>
<dbReference type="EMBL" id="CM017322">
    <property type="protein sequence ID" value="KAE8009138.1"/>
    <property type="molecule type" value="Genomic_DNA"/>
</dbReference>
<protein>
    <submittedName>
        <fullName evidence="2">Uncharacterized protein</fullName>
    </submittedName>
</protein>
<evidence type="ECO:0000313" key="3">
    <source>
        <dbReference type="Proteomes" id="UP000327013"/>
    </source>
</evidence>
<name>A0A5N6QRK3_9ROSI</name>